<sequence>MNQQPVRFCLDSNYRFVVENYNWAKAFSDFFPGIGGKWGIPMWIYYVSRGQGICSMGVRDKDHAILEFYSFNKALQLVGQQGFRTFLKINGHTVYEPFQRNKKKEIKQKMIVSAEELEINDLNPELGIETNVLYFPLVNEPIPALVRELRIKNLSARPIKLELIDGLPRFLPYGLNQNHLKFIPQHIEAMMGVEQLDGVLLFRLKQTPEDISQVGKFRGGNFYLTIRSEENKILKDHFIADPSVIFGESQTYDHPWVFEGKSVQDLLKVKQIHENRTPCAF</sequence>
<protein>
    <recommendedName>
        <fullName evidence="2">Cellobiose phosphorylase</fullName>
    </recommendedName>
</protein>
<gene>
    <name evidence="1" type="ORF">S01H4_17530</name>
</gene>
<comment type="caution">
    <text evidence="1">The sequence shown here is derived from an EMBL/GenBank/DDBJ whole genome shotgun (WGS) entry which is preliminary data.</text>
</comment>
<proteinExistence type="predicted"/>
<accession>X0Z0N7</accession>
<organism evidence="1">
    <name type="scientific">marine sediment metagenome</name>
    <dbReference type="NCBI Taxonomy" id="412755"/>
    <lineage>
        <taxon>unclassified sequences</taxon>
        <taxon>metagenomes</taxon>
        <taxon>ecological metagenomes</taxon>
    </lineage>
</organism>
<feature type="non-terminal residue" evidence="1">
    <location>
        <position position="281"/>
    </location>
</feature>
<reference evidence="1" key="1">
    <citation type="journal article" date="2014" name="Front. Microbiol.">
        <title>High frequency of phylogenetically diverse reductive dehalogenase-homologous genes in deep subseafloor sedimentary metagenomes.</title>
        <authorList>
            <person name="Kawai M."/>
            <person name="Futagami T."/>
            <person name="Toyoda A."/>
            <person name="Takaki Y."/>
            <person name="Nishi S."/>
            <person name="Hori S."/>
            <person name="Arai W."/>
            <person name="Tsubouchi T."/>
            <person name="Morono Y."/>
            <person name="Uchiyama I."/>
            <person name="Ito T."/>
            <person name="Fujiyama A."/>
            <person name="Inagaki F."/>
            <person name="Takami H."/>
        </authorList>
    </citation>
    <scope>NUCLEOTIDE SEQUENCE</scope>
    <source>
        <strain evidence="1">Expedition CK06-06</strain>
    </source>
</reference>
<evidence type="ECO:0000313" key="1">
    <source>
        <dbReference type="EMBL" id="GAG62510.1"/>
    </source>
</evidence>
<name>X0Z0N7_9ZZZZ</name>
<evidence type="ECO:0008006" key="2">
    <source>
        <dbReference type="Google" id="ProtNLM"/>
    </source>
</evidence>
<dbReference type="EMBL" id="BART01007732">
    <property type="protein sequence ID" value="GAG62510.1"/>
    <property type="molecule type" value="Genomic_DNA"/>
</dbReference>
<dbReference type="AlphaFoldDB" id="X0Z0N7"/>